<proteinExistence type="predicted"/>
<keyword evidence="1" id="KW-0812">Transmembrane</keyword>
<protein>
    <recommendedName>
        <fullName evidence="4">DUF2474 domain-containing protein</fullName>
    </recommendedName>
</protein>
<name>A0A7W9TMF3_CASDE</name>
<dbReference type="InterPro" id="IPR018895">
    <property type="entry name" value="DUF2474"/>
</dbReference>
<sequence>MKSDARKSNAPGPWLRRLAWLLALWAGGLAAFAAAAWLLRTLVRGIMPP</sequence>
<dbReference type="RefSeq" id="WP_148304962.1">
    <property type="nucleotide sequence ID" value="NZ_JACHIB010000005.1"/>
</dbReference>
<dbReference type="Proteomes" id="UP000541136">
    <property type="component" value="Unassembled WGS sequence"/>
</dbReference>
<evidence type="ECO:0000313" key="3">
    <source>
        <dbReference type="Proteomes" id="UP000541136"/>
    </source>
</evidence>
<reference evidence="2 3" key="1">
    <citation type="submission" date="2020-08" db="EMBL/GenBank/DDBJ databases">
        <title>Genomic Encyclopedia of Type Strains, Phase IV (KMG-IV): sequencing the most valuable type-strain genomes for metagenomic binning, comparative biology and taxonomic classification.</title>
        <authorList>
            <person name="Goeker M."/>
        </authorList>
    </citation>
    <scope>NUCLEOTIDE SEQUENCE [LARGE SCALE GENOMIC DNA]</scope>
    <source>
        <strain evidence="2 3">DSM 12141</strain>
    </source>
</reference>
<comment type="caution">
    <text evidence="2">The sequence shown here is derived from an EMBL/GenBank/DDBJ whole genome shotgun (WGS) entry which is preliminary data.</text>
</comment>
<organism evidence="2 3">
    <name type="scientific">Castellaniella defragrans</name>
    <name type="common">Alcaligenes defragrans</name>
    <dbReference type="NCBI Taxonomy" id="75697"/>
    <lineage>
        <taxon>Bacteria</taxon>
        <taxon>Pseudomonadati</taxon>
        <taxon>Pseudomonadota</taxon>
        <taxon>Betaproteobacteria</taxon>
        <taxon>Burkholderiales</taxon>
        <taxon>Alcaligenaceae</taxon>
        <taxon>Castellaniella</taxon>
    </lineage>
</organism>
<evidence type="ECO:0000256" key="1">
    <source>
        <dbReference type="SAM" id="Phobius"/>
    </source>
</evidence>
<dbReference type="AlphaFoldDB" id="A0A7W9TMF3"/>
<gene>
    <name evidence="2" type="ORF">HNR28_001101</name>
</gene>
<keyword evidence="1" id="KW-1133">Transmembrane helix</keyword>
<evidence type="ECO:0000313" key="2">
    <source>
        <dbReference type="EMBL" id="MBB6083066.1"/>
    </source>
</evidence>
<feature type="transmembrane region" description="Helical" evidence="1">
    <location>
        <begin position="20"/>
        <end position="39"/>
    </location>
</feature>
<evidence type="ECO:0008006" key="4">
    <source>
        <dbReference type="Google" id="ProtNLM"/>
    </source>
</evidence>
<keyword evidence="1" id="KW-0472">Membrane</keyword>
<accession>A0A7W9TMF3</accession>
<dbReference type="Pfam" id="PF10617">
    <property type="entry name" value="DUF2474"/>
    <property type="match status" value="1"/>
</dbReference>
<dbReference type="EMBL" id="JACHIB010000005">
    <property type="protein sequence ID" value="MBB6083066.1"/>
    <property type="molecule type" value="Genomic_DNA"/>
</dbReference>